<comment type="function">
    <text evidence="9">Core subunit of the mitochondrial membrane respiratory chain NADH dehydrogenase (Complex I) which catalyzes electron transfer from NADH through the respiratory chain, using ubiquinone as an electron acceptor. Essential for the catalytic activity of complex I.</text>
</comment>
<evidence type="ECO:0000256" key="6">
    <source>
        <dbReference type="ARBA" id="ARBA00022989"/>
    </source>
</evidence>
<gene>
    <name evidence="10" type="primary">ND3</name>
</gene>
<dbReference type="RefSeq" id="YP_001936217.1">
    <property type="nucleotide sequence ID" value="NC_010765.1"/>
</dbReference>
<reference evidence="10" key="1">
    <citation type="journal article" date="2008" name="Mol. Biol. Evol.">
        <title>Parallel evolution of truncated transfer RNA genes in arachnid mitochondrial genomes.</title>
        <authorList>
            <person name="Masta S.E."/>
            <person name="Boore J.L."/>
        </authorList>
    </citation>
    <scope>NUCLEOTIDE SEQUENCE</scope>
</reference>
<keyword evidence="9" id="KW-0830">Ubiquinone</keyword>
<geneLocation type="mitochondrion" evidence="10"/>
<evidence type="ECO:0000313" key="10">
    <source>
        <dbReference type="EMBL" id="ACA66071.1"/>
    </source>
</evidence>
<keyword evidence="9" id="KW-1278">Translocase</keyword>
<evidence type="ECO:0000256" key="3">
    <source>
        <dbReference type="ARBA" id="ARBA00021007"/>
    </source>
</evidence>
<keyword evidence="5 9" id="KW-0812">Transmembrane</keyword>
<protein>
    <recommendedName>
        <fullName evidence="3 9">NADH-ubiquinone oxidoreductase chain 3</fullName>
        <ecNumber evidence="9">7.1.1.2</ecNumber>
    </recommendedName>
</protein>
<evidence type="ECO:0000256" key="2">
    <source>
        <dbReference type="ARBA" id="ARBA00008472"/>
    </source>
</evidence>
<keyword evidence="7 9" id="KW-0472">Membrane</keyword>
<keyword evidence="9" id="KW-0249">Electron transport</keyword>
<keyword evidence="9" id="KW-0679">Respiratory chain</keyword>
<dbReference type="PANTHER" id="PTHR11058">
    <property type="entry name" value="NADH-UBIQUINONE OXIDOREDUCTASE CHAIN 3"/>
    <property type="match status" value="1"/>
</dbReference>
<name>B2CKW3_BUTOI</name>
<dbReference type="InterPro" id="IPR000440">
    <property type="entry name" value="NADH_UbQ/plastoQ_OxRdtase_su3"/>
</dbReference>
<organism evidence="10">
    <name type="scientific">Buthus occitanus</name>
    <name type="common">Common European scorpion</name>
    <dbReference type="NCBI Taxonomy" id="6868"/>
    <lineage>
        <taxon>Eukaryota</taxon>
        <taxon>Metazoa</taxon>
        <taxon>Ecdysozoa</taxon>
        <taxon>Arthropoda</taxon>
        <taxon>Chelicerata</taxon>
        <taxon>Arachnida</taxon>
        <taxon>Scorpiones</taxon>
        <taxon>Buthida</taxon>
        <taxon>Buthoidea</taxon>
        <taxon>Buthidae</taxon>
        <taxon>Buthus</taxon>
    </lineage>
</organism>
<accession>B2CKW3</accession>
<dbReference type="GO" id="GO:0008137">
    <property type="term" value="F:NADH dehydrogenase (ubiquinone) activity"/>
    <property type="evidence" value="ECO:0007669"/>
    <property type="project" value="UniProtKB-UniRule"/>
</dbReference>
<dbReference type="GO" id="GO:0031966">
    <property type="term" value="C:mitochondrial membrane"/>
    <property type="evidence" value="ECO:0007669"/>
    <property type="project" value="UniProtKB-SubCell"/>
</dbReference>
<dbReference type="CTD" id="4537"/>
<keyword evidence="9" id="KW-0520">NAD</keyword>
<evidence type="ECO:0000256" key="7">
    <source>
        <dbReference type="ARBA" id="ARBA00023136"/>
    </source>
</evidence>
<dbReference type="GO" id="GO:0030964">
    <property type="term" value="C:NADH dehydrogenase complex"/>
    <property type="evidence" value="ECO:0007669"/>
    <property type="project" value="TreeGrafter"/>
</dbReference>
<comment type="subcellular location">
    <subcellularLocation>
        <location evidence="1">Membrane</location>
    </subcellularLocation>
    <subcellularLocation>
        <location evidence="9">Mitochondrion membrane</location>
        <topology evidence="9">Multi-pass membrane protein</topology>
    </subcellularLocation>
</comment>
<evidence type="ECO:0000256" key="8">
    <source>
        <dbReference type="ARBA" id="ARBA00049551"/>
    </source>
</evidence>
<keyword evidence="4 9" id="KW-0813">Transport</keyword>
<feature type="transmembrane region" description="Helical" evidence="9">
    <location>
        <begin position="52"/>
        <end position="75"/>
    </location>
</feature>
<dbReference type="EC" id="7.1.1.2" evidence="9"/>
<dbReference type="GeneID" id="6335784"/>
<comment type="similarity">
    <text evidence="2 9">Belongs to the complex I subunit 3 family.</text>
</comment>
<dbReference type="AlphaFoldDB" id="B2CKW3"/>
<dbReference type="PANTHER" id="PTHR11058:SF9">
    <property type="entry name" value="NADH-UBIQUINONE OXIDOREDUCTASE CHAIN 3"/>
    <property type="match status" value="1"/>
</dbReference>
<dbReference type="Gene3D" id="1.20.58.1610">
    <property type="entry name" value="NADH:ubiquinone/plastoquinone oxidoreductase, chain 3"/>
    <property type="match status" value="1"/>
</dbReference>
<evidence type="ECO:0000256" key="4">
    <source>
        <dbReference type="ARBA" id="ARBA00022448"/>
    </source>
</evidence>
<keyword evidence="6 9" id="KW-1133">Transmembrane helix</keyword>
<dbReference type="InterPro" id="IPR038430">
    <property type="entry name" value="NDAH_ubi_oxred_su3_sf"/>
</dbReference>
<comment type="catalytic activity">
    <reaction evidence="8 9">
        <text>a ubiquinone + NADH + 5 H(+)(in) = a ubiquinol + NAD(+) + 4 H(+)(out)</text>
        <dbReference type="Rhea" id="RHEA:29091"/>
        <dbReference type="Rhea" id="RHEA-COMP:9565"/>
        <dbReference type="Rhea" id="RHEA-COMP:9566"/>
        <dbReference type="ChEBI" id="CHEBI:15378"/>
        <dbReference type="ChEBI" id="CHEBI:16389"/>
        <dbReference type="ChEBI" id="CHEBI:17976"/>
        <dbReference type="ChEBI" id="CHEBI:57540"/>
        <dbReference type="ChEBI" id="CHEBI:57945"/>
        <dbReference type="EC" id="7.1.1.2"/>
    </reaction>
</comment>
<keyword evidence="9 10" id="KW-0496">Mitochondrion</keyword>
<evidence type="ECO:0000256" key="9">
    <source>
        <dbReference type="RuleBase" id="RU003640"/>
    </source>
</evidence>
<sequence>MVFLLSLFLSAFLSGVILFVGGMISSKMEVEKESGSAYECGFESEVSARVPFSLQFFMIGVIFLIFDVEIVLMLPVPLTLWSKGSEIVLLFFFIFLLLLGLFFEWVNGALEWKK</sequence>
<feature type="transmembrane region" description="Helical" evidence="9">
    <location>
        <begin position="87"/>
        <end position="106"/>
    </location>
</feature>
<dbReference type="EMBL" id="EU523755">
    <property type="protein sequence ID" value="ACA66071.1"/>
    <property type="molecule type" value="Genomic_DNA"/>
</dbReference>
<evidence type="ECO:0000256" key="5">
    <source>
        <dbReference type="ARBA" id="ARBA00022692"/>
    </source>
</evidence>
<dbReference type="Pfam" id="PF00507">
    <property type="entry name" value="Oxidored_q4"/>
    <property type="match status" value="1"/>
</dbReference>
<evidence type="ECO:0000256" key="1">
    <source>
        <dbReference type="ARBA" id="ARBA00004370"/>
    </source>
</evidence>
<proteinExistence type="inferred from homology"/>